<dbReference type="PANTHER" id="PTHR36452:SF1">
    <property type="entry name" value="DUF2461 DOMAIN-CONTAINING PROTEIN"/>
    <property type="match status" value="1"/>
</dbReference>
<evidence type="ECO:0000313" key="2">
    <source>
        <dbReference type="Proteomes" id="UP000245391"/>
    </source>
</evidence>
<organism evidence="1 2">
    <name type="scientific">Pedobacter paludis</name>
    <dbReference type="NCBI Taxonomy" id="2203212"/>
    <lineage>
        <taxon>Bacteria</taxon>
        <taxon>Pseudomonadati</taxon>
        <taxon>Bacteroidota</taxon>
        <taxon>Sphingobacteriia</taxon>
        <taxon>Sphingobacteriales</taxon>
        <taxon>Sphingobacteriaceae</taxon>
        <taxon>Pedobacter</taxon>
    </lineage>
</organism>
<dbReference type="Proteomes" id="UP000245391">
    <property type="component" value="Unassembled WGS sequence"/>
</dbReference>
<evidence type="ECO:0000313" key="1">
    <source>
        <dbReference type="EMBL" id="PWS30925.1"/>
    </source>
</evidence>
<dbReference type="PANTHER" id="PTHR36452">
    <property type="entry name" value="CHROMOSOME 12, WHOLE GENOME SHOTGUN SEQUENCE"/>
    <property type="match status" value="1"/>
</dbReference>
<dbReference type="PIRSF" id="PIRSF028451">
    <property type="entry name" value="UCP028451"/>
    <property type="match status" value="1"/>
</dbReference>
<dbReference type="Pfam" id="PF09365">
    <property type="entry name" value="DUF2461"/>
    <property type="match status" value="1"/>
</dbReference>
<dbReference type="NCBIfam" id="TIGR02453">
    <property type="entry name" value="TIGR02453 family protein"/>
    <property type="match status" value="1"/>
</dbReference>
<dbReference type="EMBL" id="QGNY01000005">
    <property type="protein sequence ID" value="PWS30925.1"/>
    <property type="molecule type" value="Genomic_DNA"/>
</dbReference>
<comment type="caution">
    <text evidence="1">The sequence shown here is derived from an EMBL/GenBank/DDBJ whole genome shotgun (WGS) entry which is preliminary data.</text>
</comment>
<proteinExistence type="predicted"/>
<dbReference type="AlphaFoldDB" id="A0A317EWK0"/>
<dbReference type="OrthoDB" id="9794241at2"/>
<sequence>MLKKETLNFIKDVAENNNREWFAENKSRYEEAKTDVLTLVASIIPELAKVDPALSADADPKKSLMRIYRDIRFSKNKDPYKNNFGMWFSTKKGGNEPGYYLHIQPGKSFIAGGYWMPDAPHVKLIRQEIDYNIDDFKGIINDKDFKNNFQLGVGNALKNAPKGYDPADPNIEFLKLKSFEATMPLSDAEFFKPALVNKLISSFKTVQPLVVFLRNAINQ</sequence>
<keyword evidence="2" id="KW-1185">Reference proteome</keyword>
<name>A0A317EWK0_9SPHI</name>
<dbReference type="RefSeq" id="WP_109930874.1">
    <property type="nucleotide sequence ID" value="NZ_QGNY01000005.1"/>
</dbReference>
<gene>
    <name evidence="1" type="ORF">DF947_15085</name>
</gene>
<accession>A0A317EWK0</accession>
<dbReference type="InterPro" id="IPR012808">
    <property type="entry name" value="CHP02453"/>
</dbReference>
<reference evidence="2" key="1">
    <citation type="submission" date="2018-05" db="EMBL/GenBank/DDBJ databases">
        <title>Pedobacter paludis sp. nov., isolated from wetland soil.</title>
        <authorList>
            <person name="Zhang Y."/>
        </authorList>
    </citation>
    <scope>NUCLEOTIDE SEQUENCE [LARGE SCALE GENOMIC DNA]</scope>
    <source>
        <strain evidence="2">R-8</strain>
    </source>
</reference>
<protein>
    <submittedName>
        <fullName evidence="1">TIGR02453 family protein</fullName>
    </submittedName>
</protein>
<dbReference type="InterPro" id="IPR015996">
    <property type="entry name" value="UCP028451"/>
</dbReference>